<dbReference type="Proteomes" id="UP001251528">
    <property type="component" value="Unassembled WGS sequence"/>
</dbReference>
<protein>
    <submittedName>
        <fullName evidence="2">Uncharacterized protein</fullName>
    </submittedName>
</protein>
<evidence type="ECO:0000256" key="1">
    <source>
        <dbReference type="SAM" id="Phobius"/>
    </source>
</evidence>
<name>A0AAJ0CRX6_9HYPO</name>
<feature type="transmembrane region" description="Helical" evidence="1">
    <location>
        <begin position="60"/>
        <end position="84"/>
    </location>
</feature>
<keyword evidence="1" id="KW-0472">Membrane</keyword>
<dbReference type="EMBL" id="JASWJB010000059">
    <property type="protein sequence ID" value="KAK2603674.1"/>
    <property type="molecule type" value="Genomic_DNA"/>
</dbReference>
<feature type="transmembrane region" description="Helical" evidence="1">
    <location>
        <begin position="320"/>
        <end position="347"/>
    </location>
</feature>
<proteinExistence type="predicted"/>
<feature type="transmembrane region" description="Helical" evidence="1">
    <location>
        <begin position="250"/>
        <end position="273"/>
    </location>
</feature>
<keyword evidence="1" id="KW-1133">Transmembrane helix</keyword>
<feature type="transmembrane region" description="Helical" evidence="1">
    <location>
        <begin position="219"/>
        <end position="238"/>
    </location>
</feature>
<sequence length="357" mass="38521">MNDTSCPAVPGYKHNGDCNLICKPTEWTDIVTFFLGNYAAHAATVIGRPGQSTLASVLNIFIAVCLPGAGVLAGIQAIASRAVLASTELKKATRAGALCIVVKGDSRREEKAGGYEGLRRAIPLQEAARSSRDLDLERQPDEINSPTLDKLREELRSKGVSERYSLDGAVGRISTITEAKVLRSHAFALEPIGTLPMLFRSMDSQTNLEGLYMTLQMGTVSFLLAAVPIVIVGAISGFKSGSSSTAQRIWTLIWLLMGPPVGVGYGILIVPLIESRPALWRMLTTRSENQISGEVSAANGRTNRQTAMMDDTTVFRVYNVMFAVLFVSMFVYTIPAFGGFVMVGVMLKQYGTCVKAN</sequence>
<organism evidence="2 3">
    <name type="scientific">Conoideocrella luteorostrata</name>
    <dbReference type="NCBI Taxonomy" id="1105319"/>
    <lineage>
        <taxon>Eukaryota</taxon>
        <taxon>Fungi</taxon>
        <taxon>Dikarya</taxon>
        <taxon>Ascomycota</taxon>
        <taxon>Pezizomycotina</taxon>
        <taxon>Sordariomycetes</taxon>
        <taxon>Hypocreomycetidae</taxon>
        <taxon>Hypocreales</taxon>
        <taxon>Clavicipitaceae</taxon>
        <taxon>Conoideocrella</taxon>
    </lineage>
</organism>
<keyword evidence="3" id="KW-1185">Reference proteome</keyword>
<accession>A0AAJ0CRX6</accession>
<reference evidence="2" key="1">
    <citation type="submission" date="2023-06" db="EMBL/GenBank/DDBJ databases">
        <title>Conoideocrella luteorostrata (Hypocreales: Clavicipitaceae), a potential biocontrol fungus for elongate hemlock scale in United States Christmas tree production areas.</title>
        <authorList>
            <person name="Barrett H."/>
            <person name="Lovett B."/>
            <person name="Macias A.M."/>
            <person name="Stajich J.E."/>
            <person name="Kasson M.T."/>
        </authorList>
    </citation>
    <scope>NUCLEOTIDE SEQUENCE</scope>
    <source>
        <strain evidence="2">ARSEF 14590</strain>
    </source>
</reference>
<dbReference type="AlphaFoldDB" id="A0AAJ0CRX6"/>
<evidence type="ECO:0000313" key="3">
    <source>
        <dbReference type="Proteomes" id="UP001251528"/>
    </source>
</evidence>
<gene>
    <name evidence="2" type="ORF">QQS21_004147</name>
</gene>
<keyword evidence="1" id="KW-0812">Transmembrane</keyword>
<evidence type="ECO:0000313" key="2">
    <source>
        <dbReference type="EMBL" id="KAK2603674.1"/>
    </source>
</evidence>
<comment type="caution">
    <text evidence="2">The sequence shown here is derived from an EMBL/GenBank/DDBJ whole genome shotgun (WGS) entry which is preliminary data.</text>
</comment>